<keyword evidence="3" id="KW-0274">FAD</keyword>
<dbReference type="SUPFAM" id="SSF63380">
    <property type="entry name" value="Riboflavin synthase domain-like"/>
    <property type="match status" value="1"/>
</dbReference>
<dbReference type="PRINTS" id="PR00371">
    <property type="entry name" value="FPNCR"/>
</dbReference>
<accession>A0A482V621</accession>
<dbReference type="SUPFAM" id="SSF52343">
    <property type="entry name" value="Ferredoxin reductase-like, C-terminal NADP-linked domain"/>
    <property type="match status" value="1"/>
</dbReference>
<evidence type="ECO:0000256" key="5">
    <source>
        <dbReference type="ARBA" id="ARBA00023797"/>
    </source>
</evidence>
<dbReference type="InterPro" id="IPR023173">
    <property type="entry name" value="NADPH_Cyt_P450_Rdtase_alpha"/>
</dbReference>
<dbReference type="Pfam" id="PF00667">
    <property type="entry name" value="FAD_binding_1"/>
    <property type="match status" value="1"/>
</dbReference>
<keyword evidence="8" id="KW-1185">Reference proteome</keyword>
<evidence type="ECO:0000313" key="7">
    <source>
        <dbReference type="EMBL" id="RZB38679.1"/>
    </source>
</evidence>
<dbReference type="InterPro" id="IPR001709">
    <property type="entry name" value="Flavoprot_Pyr_Nucl_cyt_Rdtase"/>
</dbReference>
<dbReference type="GO" id="GO:0010181">
    <property type="term" value="F:FMN binding"/>
    <property type="evidence" value="ECO:0007669"/>
    <property type="project" value="TreeGrafter"/>
</dbReference>
<dbReference type="AlphaFoldDB" id="A0A482V621"/>
<feature type="non-terminal residue" evidence="7">
    <location>
        <position position="1"/>
    </location>
</feature>
<protein>
    <recommendedName>
        <fullName evidence="5">NADPH--hemoprotein reductase</fullName>
        <ecNumber evidence="5">1.6.2.4</ecNumber>
    </recommendedName>
</protein>
<dbReference type="OrthoDB" id="1856718at2759"/>
<dbReference type="PANTHER" id="PTHR19384">
    <property type="entry name" value="NITRIC OXIDE SYNTHASE-RELATED"/>
    <property type="match status" value="1"/>
</dbReference>
<dbReference type="Proteomes" id="UP000292052">
    <property type="component" value="Unassembled WGS sequence"/>
</dbReference>
<keyword evidence="4" id="KW-0560">Oxidoreductase</keyword>
<evidence type="ECO:0000313" key="8">
    <source>
        <dbReference type="Proteomes" id="UP000292052"/>
    </source>
</evidence>
<dbReference type="GO" id="GO:0005829">
    <property type="term" value="C:cytosol"/>
    <property type="evidence" value="ECO:0007669"/>
    <property type="project" value="TreeGrafter"/>
</dbReference>
<dbReference type="GO" id="GO:0003958">
    <property type="term" value="F:NADPH-hemoprotein reductase activity"/>
    <property type="evidence" value="ECO:0007669"/>
    <property type="project" value="UniProtKB-EC"/>
</dbReference>
<gene>
    <name evidence="7" type="ORF">BDFB_012462</name>
</gene>
<evidence type="ECO:0000256" key="4">
    <source>
        <dbReference type="ARBA" id="ARBA00023002"/>
    </source>
</evidence>
<evidence type="ECO:0000256" key="2">
    <source>
        <dbReference type="ARBA" id="ARBA00022630"/>
    </source>
</evidence>
<dbReference type="InterPro" id="IPR003097">
    <property type="entry name" value="CysJ-like_FAD-binding"/>
</dbReference>
<proteinExistence type="predicted"/>
<comment type="caution">
    <text evidence="7">The sequence shown here is derived from an EMBL/GenBank/DDBJ whole genome shotgun (WGS) entry which is preliminary data.</text>
</comment>
<sequence>LFLKSLARFVTDPQELEKIQQLCAPKASQEYTDLIAGAGATLLGLLDTFPSCQPPVEIILENVPPLQPRFYSISSSPLESNKIEITFFVVVHNDGRKGVCTGWLQRLIQNKTGDLVPFYFRQPTKFRLATEPPPPTILIATGTGIAPFRGFLQHRSLLGGDHERIWLFYGCRYPDRDYLYKKDIDSYLQQGVLTKLDLAFSREGENKNYVQHNIDRHGVEFVDWLLKIDAQLFVCGDAKTVQKDVKAAIINNLIKHGCMSEAGADDFVRELESRAKFVVDAWL</sequence>
<dbReference type="STRING" id="1661398.A0A482V621"/>
<evidence type="ECO:0000256" key="3">
    <source>
        <dbReference type="ARBA" id="ARBA00022827"/>
    </source>
</evidence>
<feature type="domain" description="FAD-binding FR-type" evidence="6">
    <location>
        <begin position="1"/>
        <end position="154"/>
    </location>
</feature>
<dbReference type="GO" id="GO:0050660">
    <property type="term" value="F:flavin adenine dinucleotide binding"/>
    <property type="evidence" value="ECO:0007669"/>
    <property type="project" value="TreeGrafter"/>
</dbReference>
<dbReference type="InterPro" id="IPR017927">
    <property type="entry name" value="FAD-bd_FR_type"/>
</dbReference>
<dbReference type="EMBL" id="QDEB01134957">
    <property type="protein sequence ID" value="RZB38679.1"/>
    <property type="molecule type" value="Genomic_DNA"/>
</dbReference>
<evidence type="ECO:0000256" key="1">
    <source>
        <dbReference type="ARBA" id="ARBA00001974"/>
    </source>
</evidence>
<dbReference type="PROSITE" id="PS51384">
    <property type="entry name" value="FAD_FR"/>
    <property type="match status" value="1"/>
</dbReference>
<dbReference type="Gene3D" id="2.40.30.10">
    <property type="entry name" value="Translation factors"/>
    <property type="match status" value="1"/>
</dbReference>
<dbReference type="InterPro" id="IPR017938">
    <property type="entry name" value="Riboflavin_synthase-like_b-brl"/>
</dbReference>
<comment type="cofactor">
    <cofactor evidence="1">
        <name>FAD</name>
        <dbReference type="ChEBI" id="CHEBI:57692"/>
    </cofactor>
</comment>
<dbReference type="PANTHER" id="PTHR19384:SF17">
    <property type="entry name" value="NADPH--CYTOCHROME P450 REDUCTASE"/>
    <property type="match status" value="1"/>
</dbReference>
<dbReference type="InterPro" id="IPR001433">
    <property type="entry name" value="OxRdtase_FAD/NAD-bd"/>
</dbReference>
<evidence type="ECO:0000259" key="6">
    <source>
        <dbReference type="PROSITE" id="PS51384"/>
    </source>
</evidence>
<dbReference type="GO" id="GO:0009725">
    <property type="term" value="P:response to hormone"/>
    <property type="evidence" value="ECO:0007669"/>
    <property type="project" value="TreeGrafter"/>
</dbReference>
<dbReference type="InterPro" id="IPR039261">
    <property type="entry name" value="FNR_nucleotide-bd"/>
</dbReference>
<dbReference type="Gene3D" id="3.40.50.80">
    <property type="entry name" value="Nucleotide-binding domain of ferredoxin-NADP reductase (FNR) module"/>
    <property type="match status" value="1"/>
</dbReference>
<dbReference type="EC" id="1.6.2.4" evidence="5"/>
<organism evidence="7 8">
    <name type="scientific">Asbolus verrucosus</name>
    <name type="common">Desert ironclad beetle</name>
    <dbReference type="NCBI Taxonomy" id="1661398"/>
    <lineage>
        <taxon>Eukaryota</taxon>
        <taxon>Metazoa</taxon>
        <taxon>Ecdysozoa</taxon>
        <taxon>Arthropoda</taxon>
        <taxon>Hexapoda</taxon>
        <taxon>Insecta</taxon>
        <taxon>Pterygota</taxon>
        <taxon>Neoptera</taxon>
        <taxon>Endopterygota</taxon>
        <taxon>Coleoptera</taxon>
        <taxon>Polyphaga</taxon>
        <taxon>Cucujiformia</taxon>
        <taxon>Tenebrionidae</taxon>
        <taxon>Pimeliinae</taxon>
        <taxon>Asbolus</taxon>
    </lineage>
</organism>
<reference evidence="7 8" key="1">
    <citation type="submission" date="2017-03" db="EMBL/GenBank/DDBJ databases">
        <title>Genome of the blue death feigning beetle - Asbolus verrucosus.</title>
        <authorList>
            <person name="Rider S.D."/>
        </authorList>
    </citation>
    <scope>NUCLEOTIDE SEQUENCE [LARGE SCALE GENOMIC DNA]</scope>
    <source>
        <strain evidence="7">Butters</strain>
        <tissue evidence="7">Head and leg muscle</tissue>
    </source>
</reference>
<name>A0A482V621_ASBVE</name>
<dbReference type="Gene3D" id="1.20.990.10">
    <property type="entry name" value="NADPH-cytochrome p450 Reductase, Chain A, domain 3"/>
    <property type="match status" value="1"/>
</dbReference>
<keyword evidence="2" id="KW-0285">Flavoprotein</keyword>
<dbReference type="Pfam" id="PF00175">
    <property type="entry name" value="NAD_binding_1"/>
    <property type="match status" value="1"/>
</dbReference>